<name>S9ZEA2_9RHOO</name>
<sequence length="73" mass="8200">MTTEEILLHRYGSPLLTIQQVAEILNRSPEGLRLTLAGDNEVARKLRPARRKIGRRVLFCVSQISRAIDESAA</sequence>
<evidence type="ECO:0000313" key="2">
    <source>
        <dbReference type="Proteomes" id="UP000015455"/>
    </source>
</evidence>
<keyword evidence="2" id="KW-1185">Reference proteome</keyword>
<evidence type="ECO:0008006" key="3">
    <source>
        <dbReference type="Google" id="ProtNLM"/>
    </source>
</evidence>
<dbReference type="OrthoDB" id="8910937at2"/>
<dbReference type="PATRIC" id="fig|1348657.5.peg.1931"/>
<reference evidence="1 2" key="1">
    <citation type="submission" date="2013-06" db="EMBL/GenBank/DDBJ databases">
        <title>Draft genome sequence of Thauera terpenica.</title>
        <authorList>
            <person name="Liu B."/>
            <person name="Frostegard A.H."/>
            <person name="Shapleigh J.P."/>
        </authorList>
    </citation>
    <scope>NUCLEOTIDE SEQUENCE [LARGE SCALE GENOMIC DNA]</scope>
    <source>
        <strain evidence="1 2">58Eu</strain>
    </source>
</reference>
<dbReference type="AlphaFoldDB" id="S9ZEA2"/>
<gene>
    <name evidence="1" type="ORF">M622_15310</name>
</gene>
<comment type="caution">
    <text evidence="1">The sequence shown here is derived from an EMBL/GenBank/DDBJ whole genome shotgun (WGS) entry which is preliminary data.</text>
</comment>
<protein>
    <recommendedName>
        <fullName evidence="3">Plasmid-related protein</fullName>
    </recommendedName>
</protein>
<dbReference type="eggNOG" id="ENOG5033E1B">
    <property type="taxonomic scope" value="Bacteria"/>
</dbReference>
<dbReference type="EMBL" id="ATJV01000054">
    <property type="protein sequence ID" value="EPZ15560.1"/>
    <property type="molecule type" value="Genomic_DNA"/>
</dbReference>
<organism evidence="1 2">
    <name type="scientific">Thauera terpenica 58Eu</name>
    <dbReference type="NCBI Taxonomy" id="1348657"/>
    <lineage>
        <taxon>Bacteria</taxon>
        <taxon>Pseudomonadati</taxon>
        <taxon>Pseudomonadota</taxon>
        <taxon>Betaproteobacteria</taxon>
        <taxon>Rhodocyclales</taxon>
        <taxon>Zoogloeaceae</taxon>
        <taxon>Thauera</taxon>
    </lineage>
</organism>
<dbReference type="RefSeq" id="WP_021249359.1">
    <property type="nucleotide sequence ID" value="NZ_ATJV01000054.1"/>
</dbReference>
<evidence type="ECO:0000313" key="1">
    <source>
        <dbReference type="EMBL" id="EPZ15560.1"/>
    </source>
</evidence>
<accession>S9ZEA2</accession>
<dbReference type="Proteomes" id="UP000015455">
    <property type="component" value="Unassembled WGS sequence"/>
</dbReference>
<proteinExistence type="predicted"/>